<dbReference type="SMART" id="SM00448">
    <property type="entry name" value="REC"/>
    <property type="match status" value="1"/>
</dbReference>
<reference evidence="8 9" key="1">
    <citation type="submission" date="2020-07" db="EMBL/GenBank/DDBJ databases">
        <title>Roseicoccus Jingziensis gen. nov., sp. nov., isolated from coastal seawater.</title>
        <authorList>
            <person name="Feng X."/>
        </authorList>
    </citation>
    <scope>NUCLEOTIDE SEQUENCE [LARGE SCALE GENOMIC DNA]</scope>
    <source>
        <strain evidence="8 9">N1E253</strain>
    </source>
</reference>
<dbReference type="InterPro" id="IPR039420">
    <property type="entry name" value="WalR-like"/>
</dbReference>
<dbReference type="InterPro" id="IPR058245">
    <property type="entry name" value="NreC/VraR/RcsB-like_REC"/>
</dbReference>
<dbReference type="PROSITE" id="PS50043">
    <property type="entry name" value="HTH_LUXR_2"/>
    <property type="match status" value="1"/>
</dbReference>
<dbReference type="CDD" id="cd17535">
    <property type="entry name" value="REC_NarL-like"/>
    <property type="match status" value="1"/>
</dbReference>
<dbReference type="EMBL" id="JACBAZ010000007">
    <property type="protein sequence ID" value="NWK56966.1"/>
    <property type="molecule type" value="Genomic_DNA"/>
</dbReference>
<keyword evidence="3" id="KW-0238">DNA-binding</keyword>
<dbReference type="PANTHER" id="PTHR43214">
    <property type="entry name" value="TWO-COMPONENT RESPONSE REGULATOR"/>
    <property type="match status" value="1"/>
</dbReference>
<dbReference type="GO" id="GO:0003677">
    <property type="term" value="F:DNA binding"/>
    <property type="evidence" value="ECO:0007669"/>
    <property type="project" value="UniProtKB-KW"/>
</dbReference>
<feature type="domain" description="Response regulatory" evidence="7">
    <location>
        <begin position="4"/>
        <end position="118"/>
    </location>
</feature>
<evidence type="ECO:0000313" key="8">
    <source>
        <dbReference type="EMBL" id="NWK56966.1"/>
    </source>
</evidence>
<feature type="modified residue" description="4-aspartylphosphate" evidence="5">
    <location>
        <position position="53"/>
    </location>
</feature>
<accession>A0A851GHY4</accession>
<keyword evidence="9" id="KW-1185">Reference proteome</keyword>
<dbReference type="PANTHER" id="PTHR43214:SF41">
    <property type="entry name" value="NITRATE_NITRITE RESPONSE REGULATOR PROTEIN NARP"/>
    <property type="match status" value="1"/>
</dbReference>
<evidence type="ECO:0000256" key="4">
    <source>
        <dbReference type="ARBA" id="ARBA00023163"/>
    </source>
</evidence>
<sequence length="212" mass="23807">MKPTIIIADDHQIFLNGLHSLLDPHYTIVARATDGNELIDLALKHQPDLVVSDLSMPKTNGITAIRTLRNRQCRAKFILLTMHMEPEYASAAIKAGASAYILKHTAPEKLLTLLGEVLHGKVYIPSELTRDILEWSDQTNETNRITERQREIIQLLAQGLIAKEIGAQLNISPRTVEYHKYQAMKKLGLTKSAELIHFAAQKNQPSETNLDL</sequence>
<dbReference type="InterPro" id="IPR000792">
    <property type="entry name" value="Tscrpt_reg_LuxR_C"/>
</dbReference>
<dbReference type="InterPro" id="IPR011006">
    <property type="entry name" value="CheY-like_superfamily"/>
</dbReference>
<feature type="domain" description="HTH luxR-type" evidence="6">
    <location>
        <begin position="138"/>
        <end position="203"/>
    </location>
</feature>
<dbReference type="Gene3D" id="3.40.50.2300">
    <property type="match status" value="1"/>
</dbReference>
<dbReference type="SUPFAM" id="SSF52172">
    <property type="entry name" value="CheY-like"/>
    <property type="match status" value="1"/>
</dbReference>
<gene>
    <name evidence="8" type="ORF">HW115_15190</name>
</gene>
<dbReference type="Proteomes" id="UP000557872">
    <property type="component" value="Unassembled WGS sequence"/>
</dbReference>
<dbReference type="PRINTS" id="PR00038">
    <property type="entry name" value="HTHLUXR"/>
</dbReference>
<keyword evidence="4" id="KW-0804">Transcription</keyword>
<evidence type="ECO:0000256" key="3">
    <source>
        <dbReference type="ARBA" id="ARBA00023125"/>
    </source>
</evidence>
<organism evidence="8 9">
    <name type="scientific">Oceaniferula marina</name>
    <dbReference type="NCBI Taxonomy" id="2748318"/>
    <lineage>
        <taxon>Bacteria</taxon>
        <taxon>Pseudomonadati</taxon>
        <taxon>Verrucomicrobiota</taxon>
        <taxon>Verrucomicrobiia</taxon>
        <taxon>Verrucomicrobiales</taxon>
        <taxon>Verrucomicrobiaceae</taxon>
        <taxon>Oceaniferula</taxon>
    </lineage>
</organism>
<dbReference type="PROSITE" id="PS50110">
    <property type="entry name" value="RESPONSE_REGULATORY"/>
    <property type="match status" value="1"/>
</dbReference>
<evidence type="ECO:0000256" key="5">
    <source>
        <dbReference type="PROSITE-ProRule" id="PRU00169"/>
    </source>
</evidence>
<dbReference type="CDD" id="cd06170">
    <property type="entry name" value="LuxR_C_like"/>
    <property type="match status" value="1"/>
</dbReference>
<keyword evidence="1 5" id="KW-0597">Phosphoprotein</keyword>
<keyword evidence="2" id="KW-0805">Transcription regulation</keyword>
<dbReference type="GO" id="GO:0006355">
    <property type="term" value="P:regulation of DNA-templated transcription"/>
    <property type="evidence" value="ECO:0007669"/>
    <property type="project" value="InterPro"/>
</dbReference>
<evidence type="ECO:0000256" key="2">
    <source>
        <dbReference type="ARBA" id="ARBA00023015"/>
    </source>
</evidence>
<name>A0A851GHY4_9BACT</name>
<evidence type="ECO:0000259" key="6">
    <source>
        <dbReference type="PROSITE" id="PS50043"/>
    </source>
</evidence>
<dbReference type="SMART" id="SM00421">
    <property type="entry name" value="HTH_LUXR"/>
    <property type="match status" value="1"/>
</dbReference>
<dbReference type="Pfam" id="PF00196">
    <property type="entry name" value="GerE"/>
    <property type="match status" value="1"/>
</dbReference>
<evidence type="ECO:0000313" key="9">
    <source>
        <dbReference type="Proteomes" id="UP000557872"/>
    </source>
</evidence>
<evidence type="ECO:0000259" key="7">
    <source>
        <dbReference type="PROSITE" id="PS50110"/>
    </source>
</evidence>
<dbReference type="GO" id="GO:0000160">
    <property type="term" value="P:phosphorelay signal transduction system"/>
    <property type="evidence" value="ECO:0007669"/>
    <property type="project" value="InterPro"/>
</dbReference>
<dbReference type="RefSeq" id="WP_178933801.1">
    <property type="nucleotide sequence ID" value="NZ_JACBAZ010000007.1"/>
</dbReference>
<proteinExistence type="predicted"/>
<dbReference type="InterPro" id="IPR001789">
    <property type="entry name" value="Sig_transdc_resp-reg_receiver"/>
</dbReference>
<comment type="caution">
    <text evidence="8">The sequence shown here is derived from an EMBL/GenBank/DDBJ whole genome shotgun (WGS) entry which is preliminary data.</text>
</comment>
<dbReference type="SUPFAM" id="SSF46894">
    <property type="entry name" value="C-terminal effector domain of the bipartite response regulators"/>
    <property type="match status" value="1"/>
</dbReference>
<dbReference type="Pfam" id="PF00072">
    <property type="entry name" value="Response_reg"/>
    <property type="match status" value="1"/>
</dbReference>
<dbReference type="InterPro" id="IPR016032">
    <property type="entry name" value="Sig_transdc_resp-reg_C-effctor"/>
</dbReference>
<evidence type="ECO:0000256" key="1">
    <source>
        <dbReference type="ARBA" id="ARBA00022553"/>
    </source>
</evidence>
<protein>
    <submittedName>
        <fullName evidence="8">Response regulator transcription factor</fullName>
    </submittedName>
</protein>
<dbReference type="AlphaFoldDB" id="A0A851GHY4"/>